<dbReference type="PROSITE" id="PS50297">
    <property type="entry name" value="ANK_REP_REGION"/>
    <property type="match status" value="9"/>
</dbReference>
<dbReference type="Pfam" id="PF12796">
    <property type="entry name" value="Ank_2"/>
    <property type="match status" value="4"/>
</dbReference>
<feature type="repeat" description="ANK" evidence="3">
    <location>
        <begin position="1011"/>
        <end position="1043"/>
    </location>
</feature>
<dbReference type="GO" id="GO:0009116">
    <property type="term" value="P:nucleoside metabolic process"/>
    <property type="evidence" value="ECO:0007669"/>
    <property type="project" value="InterPro"/>
</dbReference>
<accession>A0AB34FJG3</accession>
<organism evidence="5 6">
    <name type="scientific">Purpureocillium lavendulum</name>
    <dbReference type="NCBI Taxonomy" id="1247861"/>
    <lineage>
        <taxon>Eukaryota</taxon>
        <taxon>Fungi</taxon>
        <taxon>Dikarya</taxon>
        <taxon>Ascomycota</taxon>
        <taxon>Pezizomycotina</taxon>
        <taxon>Sordariomycetes</taxon>
        <taxon>Hypocreomycetidae</taxon>
        <taxon>Hypocreales</taxon>
        <taxon>Ophiocordycipitaceae</taxon>
        <taxon>Purpureocillium</taxon>
    </lineage>
</organism>
<dbReference type="PANTHER" id="PTHR24123">
    <property type="entry name" value="ANKYRIN REPEAT-CONTAINING"/>
    <property type="match status" value="1"/>
</dbReference>
<feature type="repeat" description="ANK" evidence="3">
    <location>
        <begin position="945"/>
        <end position="977"/>
    </location>
</feature>
<dbReference type="Pfam" id="PF13637">
    <property type="entry name" value="Ank_4"/>
    <property type="match status" value="1"/>
</dbReference>
<proteinExistence type="predicted"/>
<feature type="repeat" description="ANK" evidence="3">
    <location>
        <begin position="1044"/>
        <end position="1076"/>
    </location>
</feature>
<gene>
    <name evidence="5" type="ORF">O9K51_08394</name>
</gene>
<dbReference type="InterPro" id="IPR051165">
    <property type="entry name" value="Multifunctional_ANK_Repeat"/>
</dbReference>
<dbReference type="InterPro" id="IPR000845">
    <property type="entry name" value="Nucleoside_phosphorylase_d"/>
</dbReference>
<protein>
    <submittedName>
        <fullName evidence="5">Cytoplasmic 60S subunit biogenesis factor REI1</fullName>
    </submittedName>
</protein>
<feature type="repeat" description="ANK" evidence="3">
    <location>
        <begin position="1093"/>
        <end position="1125"/>
    </location>
</feature>
<dbReference type="EMBL" id="JAQHRD010000007">
    <property type="protein sequence ID" value="KAJ6438991.1"/>
    <property type="molecule type" value="Genomic_DNA"/>
</dbReference>
<dbReference type="Gene3D" id="3.40.50.300">
    <property type="entry name" value="P-loop containing nucleotide triphosphate hydrolases"/>
    <property type="match status" value="1"/>
</dbReference>
<keyword evidence="6" id="KW-1185">Reference proteome</keyword>
<feature type="repeat" description="ANK" evidence="3">
    <location>
        <begin position="1126"/>
        <end position="1158"/>
    </location>
</feature>
<dbReference type="PANTHER" id="PTHR24123:SF33">
    <property type="entry name" value="PROTEIN HOS4"/>
    <property type="match status" value="1"/>
</dbReference>
<dbReference type="InterPro" id="IPR056884">
    <property type="entry name" value="NPHP3-like_N"/>
</dbReference>
<evidence type="ECO:0000256" key="1">
    <source>
        <dbReference type="ARBA" id="ARBA00022737"/>
    </source>
</evidence>
<dbReference type="InterPro" id="IPR002110">
    <property type="entry name" value="Ankyrin_rpt"/>
</dbReference>
<dbReference type="InterPro" id="IPR027417">
    <property type="entry name" value="P-loop_NTPase"/>
</dbReference>
<dbReference type="SMART" id="SM00248">
    <property type="entry name" value="ANK"/>
    <property type="match status" value="14"/>
</dbReference>
<dbReference type="PROSITE" id="PS50088">
    <property type="entry name" value="ANK_REPEAT"/>
    <property type="match status" value="9"/>
</dbReference>
<feature type="repeat" description="ANK" evidence="3">
    <location>
        <begin position="912"/>
        <end position="944"/>
    </location>
</feature>
<dbReference type="InterPro" id="IPR036770">
    <property type="entry name" value="Ankyrin_rpt-contain_sf"/>
</dbReference>
<dbReference type="Proteomes" id="UP001163105">
    <property type="component" value="Unassembled WGS sequence"/>
</dbReference>
<evidence type="ECO:0000313" key="6">
    <source>
        <dbReference type="Proteomes" id="UP001163105"/>
    </source>
</evidence>
<dbReference type="PROSITE" id="PS50837">
    <property type="entry name" value="NACHT"/>
    <property type="match status" value="1"/>
</dbReference>
<keyword evidence="1" id="KW-0677">Repeat</keyword>
<feature type="repeat" description="ANK" evidence="3">
    <location>
        <begin position="879"/>
        <end position="911"/>
    </location>
</feature>
<dbReference type="SUPFAM" id="SSF48403">
    <property type="entry name" value="Ankyrin repeat"/>
    <property type="match status" value="2"/>
</dbReference>
<evidence type="ECO:0000256" key="3">
    <source>
        <dbReference type="PROSITE-ProRule" id="PRU00023"/>
    </source>
</evidence>
<feature type="domain" description="NACHT" evidence="4">
    <location>
        <begin position="524"/>
        <end position="651"/>
    </location>
</feature>
<comment type="caution">
    <text evidence="5">The sequence shown here is derived from an EMBL/GenBank/DDBJ whole genome shotgun (WGS) entry which is preliminary data.</text>
</comment>
<dbReference type="SUPFAM" id="SSF52540">
    <property type="entry name" value="P-loop containing nucleoside triphosphate hydrolases"/>
    <property type="match status" value="1"/>
</dbReference>
<sequence length="1516" mass="167442">MVLLRADSLRYLEAEIATLDHLIYQLGLSLDLEPSEADRLGLRHCKKDETIPSVDAAVTDELLQRLRRLLKEYVISFSNIMSKDTFSLLDDEKQCAVRTDLSLYETFKTRLIRIDQASKICPGDIHRTIFHRTLNRKGEDMSDPDAYTIGWISALDLEYTAAQEFFDDEHEGPSLIDRNDDNNYSLGRIGKHNVAMAVLPTGETGVAAAALAAKSMWHTFRNIRFCLMVGIGGGVPSDRHDIRLGDVVVSAPTFHIDSGNHGGVVQYDYGNSIRLGRFQSAKYLNQPPKVLRTALNGLRARYKRKGHQIDETITNVLTKNRRLRKEYSRPVPDIDTLHPFDSLRTEDDDDPMIHYGLIASADTFMEDAHARDTLSKELDVLCFEMEAAGLMNDFPCLVIRGICDYCDKDWSREWRGYAAMAAAALAKDLLQEVVPHQVHGEKTICEAMSHMQESLDLVHQTSSETKAEVKLLRSNQNMDKIERWMSPPNYSANVNHARELRQEGTGTWLLKSDSFEEWILGSRRHLWLHGLPGCGKTVLSSAIFDHVEKLDDRLTLTFFFDFADNTKQTLKTKEVDSLFKTHHDGRDHPGTKVLSDTLHAMIKIPDQKICIVLDAIDECTTRTALLNWMNQWFSMHDLDMIQLIATGRPEAEFQNCIPRWIGEANCVSLDKESINTDIHAYVSARLREGPEFKKWASFPSVKTQIRDEIGGKADGMFRWAACQLDHLESCLDREGIETALKSLPRDLNETYHRILENIPQERKTMAIRLLQFLVYSERPLTVAEAIDVVAVRINEGQRGVLSRGLTVNAQGGEYGNALQAASYGGHREIVQLLMDNGADVNAQGGMFGNALQAASYGGHREIVQLLMKHGVNINFQFGNYGYSLQAASYRGHQEIVQLLMNNGADVRAQGGQYGNALQAASYGGHPEIVQLLMDNGADINARDGEYGNALQAASYGGHREIMQLLMDNGADVNAQGGQYGDALQAASDRGDQEIVQLLMDNCANVNAQGGQYGNALQAASYGGHPEIVQLLMDIGADVDAQGGQYGNALQAASYGGYREIVQLLMDNGADVNAQGGQYGNALQAASRGGYRGQYGNALQAASEKGYSEIVQLLMDNGADVNAQGGQYGNALQAASYGGYREIVQLLMDNGADVNAQGGLFGNALHAAVRERHEDVVCLLLQNGCADPSITDERGWTALHVVCEVGDLKLAKILLNAGADAVASDHSGWTPCHVAAGLDRVELVALLLSHMAVNALQRDHSGGIPAFYTAVRNGLDVLDAMLTEDMDLGTAEDRYVTGDVTAAKRNSHTDFSKPLPLTTHQMNSVDIFGRSIIYWAEQSGDPELLATVTTHASQQGFQSDQRNQRGDAQCYWMDGTISDSVMQPCNPDAAVSACCGLNKERPDICLSSGLCYAQDTGFEGFIYANGCTDQTGQDEKCPHFCTDRQECLRNANIGSRPAYSGLQKWQVYNHLYWNHRISDKHGLDWGCLIVIDGDNGKLSIGNLWACPYGQRDDQRLS</sequence>
<dbReference type="InterPro" id="IPR035994">
    <property type="entry name" value="Nucleoside_phosphorylase_sf"/>
</dbReference>
<dbReference type="GO" id="GO:0003824">
    <property type="term" value="F:catalytic activity"/>
    <property type="evidence" value="ECO:0007669"/>
    <property type="project" value="InterPro"/>
</dbReference>
<dbReference type="SUPFAM" id="SSF53167">
    <property type="entry name" value="Purine and uridine phosphorylases"/>
    <property type="match status" value="1"/>
</dbReference>
<reference evidence="5" key="1">
    <citation type="submission" date="2023-01" db="EMBL/GenBank/DDBJ databases">
        <title>The growth and conidiation of Purpureocillium lavendulum are regulated by nitrogen source and histone H3K14 acetylation.</title>
        <authorList>
            <person name="Tang P."/>
            <person name="Han J."/>
            <person name="Zhang C."/>
            <person name="Tang P."/>
            <person name="Qi F."/>
            <person name="Zhang K."/>
            <person name="Liang L."/>
        </authorList>
    </citation>
    <scope>NUCLEOTIDE SEQUENCE</scope>
    <source>
        <strain evidence="5">YMF1.00683</strain>
    </source>
</reference>
<dbReference type="Pfam" id="PF01048">
    <property type="entry name" value="PNP_UDP_1"/>
    <property type="match status" value="1"/>
</dbReference>
<evidence type="ECO:0000256" key="2">
    <source>
        <dbReference type="ARBA" id="ARBA00023043"/>
    </source>
</evidence>
<name>A0AB34FJG3_9HYPO</name>
<dbReference type="InterPro" id="IPR007111">
    <property type="entry name" value="NACHT_NTPase"/>
</dbReference>
<evidence type="ECO:0000259" key="4">
    <source>
        <dbReference type="PROSITE" id="PS50837"/>
    </source>
</evidence>
<feature type="repeat" description="ANK" evidence="3">
    <location>
        <begin position="1193"/>
        <end position="1225"/>
    </location>
</feature>
<evidence type="ECO:0000313" key="5">
    <source>
        <dbReference type="EMBL" id="KAJ6438991.1"/>
    </source>
</evidence>
<keyword evidence="2 3" id="KW-0040">ANK repeat</keyword>
<dbReference type="Gene3D" id="1.25.40.20">
    <property type="entry name" value="Ankyrin repeat-containing domain"/>
    <property type="match status" value="4"/>
</dbReference>
<dbReference type="Gene3D" id="3.40.50.1580">
    <property type="entry name" value="Nucleoside phosphorylase domain"/>
    <property type="match status" value="1"/>
</dbReference>
<dbReference type="Pfam" id="PF24883">
    <property type="entry name" value="NPHP3_N"/>
    <property type="match status" value="1"/>
</dbReference>
<feature type="repeat" description="ANK" evidence="3">
    <location>
        <begin position="813"/>
        <end position="845"/>
    </location>
</feature>